<evidence type="ECO:0000256" key="1">
    <source>
        <dbReference type="ARBA" id="ARBA00009226"/>
    </source>
</evidence>
<feature type="region of interest" description="Disordered" evidence="2">
    <location>
        <begin position="204"/>
        <end position="241"/>
    </location>
</feature>
<evidence type="ECO:0000313" key="5">
    <source>
        <dbReference type="Proteomes" id="UP000237819"/>
    </source>
</evidence>
<dbReference type="EMBL" id="PUHZ01000023">
    <property type="protein sequence ID" value="PQO43708.1"/>
    <property type="molecule type" value="Genomic_DNA"/>
</dbReference>
<feature type="compositionally biased region" description="Low complexity" evidence="2">
    <location>
        <begin position="225"/>
        <end position="234"/>
    </location>
</feature>
<dbReference type="Proteomes" id="UP000237819">
    <property type="component" value="Unassembled WGS sequence"/>
</dbReference>
<evidence type="ECO:0000259" key="3">
    <source>
        <dbReference type="Pfam" id="PF01052"/>
    </source>
</evidence>
<sequence length="340" mass="36556">MAGWLPMERVRLGPSLKTSRPATVLPRRRSPIESRNRMADFNAKIKEQVVAACQTGQEEASEALSRALGNAMTLEVGEAGNYSPVVAPEEAGLAIVLKVDLEAAIFLIPASSGLLPDWYAEPDATGESKLATLAQELGMLLLPEDFMPLDFKAGKIENIRSGLKKAGCGDSSACVSLPLNGEQGSCEALLVWPAPQGDAIFKSTAAPQQPTDTPKNDPKLSVDEPPAAAPASPALQQPRFSSSDFRSLPHYAKSLLKIAVEVHVTLASKKMRVSEITELGIGSIIQFDKSCEESIDLEVGDQRIAQGEAVKIGDKFGMRVTNVLLPEERFISIKGKRRVR</sequence>
<dbReference type="AlphaFoldDB" id="A0A2S8GGV8"/>
<evidence type="ECO:0000313" key="4">
    <source>
        <dbReference type="EMBL" id="PQO43708.1"/>
    </source>
</evidence>
<proteinExistence type="inferred from homology"/>
<feature type="domain" description="Flagellar motor switch protein FliN-like C-terminal" evidence="3">
    <location>
        <begin position="254"/>
        <end position="323"/>
    </location>
</feature>
<organism evidence="4 5">
    <name type="scientific">Blastopirellula marina</name>
    <dbReference type="NCBI Taxonomy" id="124"/>
    <lineage>
        <taxon>Bacteria</taxon>
        <taxon>Pseudomonadati</taxon>
        <taxon>Planctomycetota</taxon>
        <taxon>Planctomycetia</taxon>
        <taxon>Pirellulales</taxon>
        <taxon>Pirellulaceae</taxon>
        <taxon>Blastopirellula</taxon>
    </lineage>
</organism>
<dbReference type="PRINTS" id="PR00956">
    <property type="entry name" value="FLGMOTORFLIN"/>
</dbReference>
<dbReference type="PANTHER" id="PTHR30034">
    <property type="entry name" value="FLAGELLAR MOTOR SWITCH PROTEIN FLIM"/>
    <property type="match status" value="1"/>
</dbReference>
<dbReference type="Pfam" id="PF01052">
    <property type="entry name" value="FliMN_C"/>
    <property type="match status" value="1"/>
</dbReference>
<dbReference type="InterPro" id="IPR001172">
    <property type="entry name" value="FliN_T3SS_HrcQb"/>
</dbReference>
<dbReference type="GO" id="GO:0071978">
    <property type="term" value="P:bacterial-type flagellum-dependent swarming motility"/>
    <property type="evidence" value="ECO:0007669"/>
    <property type="project" value="TreeGrafter"/>
</dbReference>
<name>A0A2S8GGV8_9BACT</name>
<comment type="similarity">
    <text evidence="1">Belongs to the FliN/MopA/SpaO family.</text>
</comment>
<evidence type="ECO:0000256" key="2">
    <source>
        <dbReference type="SAM" id="MobiDB-lite"/>
    </source>
</evidence>
<dbReference type="GO" id="GO:0003774">
    <property type="term" value="F:cytoskeletal motor activity"/>
    <property type="evidence" value="ECO:0007669"/>
    <property type="project" value="InterPro"/>
</dbReference>
<dbReference type="GO" id="GO:0009425">
    <property type="term" value="C:bacterial-type flagellum basal body"/>
    <property type="evidence" value="ECO:0007669"/>
    <property type="project" value="InterPro"/>
</dbReference>
<dbReference type="InterPro" id="IPR036429">
    <property type="entry name" value="SpoA-like_sf"/>
</dbReference>
<dbReference type="SUPFAM" id="SSF101801">
    <property type="entry name" value="Surface presentation of antigens (SPOA)"/>
    <property type="match status" value="1"/>
</dbReference>
<comment type="caution">
    <text evidence="4">The sequence shown here is derived from an EMBL/GenBank/DDBJ whole genome shotgun (WGS) entry which is preliminary data.</text>
</comment>
<dbReference type="Gene3D" id="2.30.330.10">
    <property type="entry name" value="SpoA-like"/>
    <property type="match status" value="1"/>
</dbReference>
<protein>
    <recommendedName>
        <fullName evidence="3">Flagellar motor switch protein FliN-like C-terminal domain-containing protein</fullName>
    </recommendedName>
</protein>
<dbReference type="InterPro" id="IPR001543">
    <property type="entry name" value="FliN-like_C"/>
</dbReference>
<gene>
    <name evidence="4" type="ORF">C5Y93_24045</name>
</gene>
<accession>A0A2S8GGV8</accession>
<reference evidence="4 5" key="1">
    <citation type="submission" date="2018-02" db="EMBL/GenBank/DDBJ databases">
        <title>Comparative genomes isolates from brazilian mangrove.</title>
        <authorList>
            <person name="Araujo J.E."/>
            <person name="Taketani R.G."/>
            <person name="Silva M.C.P."/>
            <person name="Loureco M.V."/>
            <person name="Andreote F.D."/>
        </authorList>
    </citation>
    <scope>NUCLEOTIDE SEQUENCE [LARGE SCALE GENOMIC DNA]</scope>
    <source>
        <strain evidence="4 5">Nap-Phe MGV</strain>
    </source>
</reference>
<dbReference type="PANTHER" id="PTHR30034:SF6">
    <property type="entry name" value="YOP PROTEINS TRANSLOCATION PROTEIN Q"/>
    <property type="match status" value="1"/>
</dbReference>
<dbReference type="GO" id="GO:0050918">
    <property type="term" value="P:positive chemotaxis"/>
    <property type="evidence" value="ECO:0007669"/>
    <property type="project" value="TreeGrafter"/>
</dbReference>